<dbReference type="PROSITE" id="PS51272">
    <property type="entry name" value="SLH"/>
    <property type="match status" value="1"/>
</dbReference>
<dbReference type="EMBL" id="JBHSMI010000028">
    <property type="protein sequence ID" value="MFC5404811.1"/>
    <property type="molecule type" value="Genomic_DNA"/>
</dbReference>
<reference evidence="3" key="1">
    <citation type="journal article" date="2019" name="Int. J. Syst. Evol. Microbiol.">
        <title>The Global Catalogue of Microorganisms (GCM) 10K type strain sequencing project: providing services to taxonomists for standard genome sequencing and annotation.</title>
        <authorList>
            <consortium name="The Broad Institute Genomics Platform"/>
            <consortium name="The Broad Institute Genome Sequencing Center for Infectious Disease"/>
            <person name="Wu L."/>
            <person name="Ma J."/>
        </authorList>
    </citation>
    <scope>NUCLEOTIDE SEQUENCE [LARGE SCALE GENOMIC DNA]</scope>
    <source>
        <strain evidence="3">CGMCC 1.18575</strain>
    </source>
</reference>
<proteinExistence type="predicted"/>
<sequence>AMKITGLKAKLSTQSEDATLQAYADASDVSGWARSSVADSVQAGLVSGRSATALASKAFITRAEVATIIQRLLQKSDLI</sequence>
<accession>A0ABW0HUC8</accession>
<keyword evidence="3" id="KW-1185">Reference proteome</keyword>
<gene>
    <name evidence="2" type="ORF">ACFPOF_18890</name>
</gene>
<evidence type="ECO:0000313" key="2">
    <source>
        <dbReference type="EMBL" id="MFC5404811.1"/>
    </source>
</evidence>
<dbReference type="RefSeq" id="WP_378135438.1">
    <property type="nucleotide sequence ID" value="NZ_JBHSMI010000028.1"/>
</dbReference>
<comment type="caution">
    <text evidence="2">The sequence shown here is derived from an EMBL/GenBank/DDBJ whole genome shotgun (WGS) entry which is preliminary data.</text>
</comment>
<protein>
    <submittedName>
        <fullName evidence="2">S-layer homology domain-containing protein</fullName>
    </submittedName>
</protein>
<dbReference type="InterPro" id="IPR001119">
    <property type="entry name" value="SLH_dom"/>
</dbReference>
<dbReference type="Pfam" id="PF00395">
    <property type="entry name" value="SLH"/>
    <property type="match status" value="1"/>
</dbReference>
<evidence type="ECO:0000313" key="3">
    <source>
        <dbReference type="Proteomes" id="UP001596113"/>
    </source>
</evidence>
<organism evidence="2 3">
    <name type="scientific">Cohnella soli</name>
    <dbReference type="NCBI Taxonomy" id="425005"/>
    <lineage>
        <taxon>Bacteria</taxon>
        <taxon>Bacillati</taxon>
        <taxon>Bacillota</taxon>
        <taxon>Bacilli</taxon>
        <taxon>Bacillales</taxon>
        <taxon>Paenibacillaceae</taxon>
        <taxon>Cohnella</taxon>
    </lineage>
</organism>
<evidence type="ECO:0000259" key="1">
    <source>
        <dbReference type="PROSITE" id="PS51272"/>
    </source>
</evidence>
<feature type="non-terminal residue" evidence="2">
    <location>
        <position position="1"/>
    </location>
</feature>
<dbReference type="Proteomes" id="UP001596113">
    <property type="component" value="Unassembled WGS sequence"/>
</dbReference>
<feature type="domain" description="SLH" evidence="1">
    <location>
        <begin position="20"/>
        <end position="79"/>
    </location>
</feature>
<name>A0ABW0HUC8_9BACL</name>